<name>A0ABD3FJQ9_9STRA</name>
<reference evidence="1 2" key="1">
    <citation type="submission" date="2024-09" db="EMBL/GenBank/DDBJ databases">
        <title>Genome sequencing and assembly of Phytophthora oleae, isolate VK10A, causative agent of rot of olive drupes.</title>
        <authorList>
            <person name="Conti Taguali S."/>
            <person name="Riolo M."/>
            <person name="La Spada F."/>
            <person name="Cacciola S.O."/>
            <person name="Dionisio G."/>
        </authorList>
    </citation>
    <scope>NUCLEOTIDE SEQUENCE [LARGE SCALE GENOMIC DNA]</scope>
    <source>
        <strain evidence="1 2">VK10A</strain>
    </source>
</reference>
<gene>
    <name evidence="1" type="ORF">V7S43_008079</name>
</gene>
<dbReference type="EMBL" id="JBIMZQ010000015">
    <property type="protein sequence ID" value="KAL3667140.1"/>
    <property type="molecule type" value="Genomic_DNA"/>
</dbReference>
<sequence length="156" mass="18112">MALKHCSNIKLMIWRWLLDQAHRRWHQEQTSIKRLLMKPYTYTQLLCQLIKCSSMKTFTCTPLLCQLQSLLLRSGVRASWCQSFCQSLNRLSKVQIVLNRLDSSPRAHEVAQQSTLPLELVLRAKTFKRIQAKMQWLDVAQAGVDRSHSVHVSPTP</sequence>
<evidence type="ECO:0000313" key="1">
    <source>
        <dbReference type="EMBL" id="KAL3667140.1"/>
    </source>
</evidence>
<protein>
    <submittedName>
        <fullName evidence="1">Uncharacterized protein</fullName>
    </submittedName>
</protein>
<evidence type="ECO:0000313" key="2">
    <source>
        <dbReference type="Proteomes" id="UP001632037"/>
    </source>
</evidence>
<comment type="caution">
    <text evidence="1">The sequence shown here is derived from an EMBL/GenBank/DDBJ whole genome shotgun (WGS) entry which is preliminary data.</text>
</comment>
<dbReference type="AlphaFoldDB" id="A0ABD3FJQ9"/>
<dbReference type="Proteomes" id="UP001632037">
    <property type="component" value="Unassembled WGS sequence"/>
</dbReference>
<organism evidence="1 2">
    <name type="scientific">Phytophthora oleae</name>
    <dbReference type="NCBI Taxonomy" id="2107226"/>
    <lineage>
        <taxon>Eukaryota</taxon>
        <taxon>Sar</taxon>
        <taxon>Stramenopiles</taxon>
        <taxon>Oomycota</taxon>
        <taxon>Peronosporomycetes</taxon>
        <taxon>Peronosporales</taxon>
        <taxon>Peronosporaceae</taxon>
        <taxon>Phytophthora</taxon>
    </lineage>
</organism>
<proteinExistence type="predicted"/>
<keyword evidence="2" id="KW-1185">Reference proteome</keyword>
<accession>A0ABD3FJQ9</accession>